<feature type="transmembrane region" description="Helical" evidence="1">
    <location>
        <begin position="6"/>
        <end position="27"/>
    </location>
</feature>
<gene>
    <name evidence="2" type="ORF">BPPAER656_00650</name>
</gene>
<dbReference type="GeneID" id="26516118"/>
<feature type="transmembrane region" description="Helical" evidence="1">
    <location>
        <begin position="39"/>
        <end position="61"/>
    </location>
</feature>
<dbReference type="Pfam" id="PF14373">
    <property type="entry name" value="Imm_superinfect"/>
    <property type="match status" value="1"/>
</dbReference>
<dbReference type="RefSeq" id="YP_009187462.1">
    <property type="nucleotide sequence ID" value="NC_028657.1"/>
</dbReference>
<accession>A0A0S2SY85</accession>
<dbReference type="Proteomes" id="UP000201818">
    <property type="component" value="Segment"/>
</dbReference>
<proteinExistence type="predicted"/>
<dbReference type="InterPro" id="IPR016410">
    <property type="entry name" value="Phage_imm"/>
</dbReference>
<keyword evidence="3" id="KW-1185">Reference proteome</keyword>
<protein>
    <recommendedName>
        <fullName evidence="4">Superinfection immunity protein</fullName>
    </recommendedName>
</protein>
<organism evidence="2 3">
    <name type="scientific">Pseudomonas phage YMC11/02/R656</name>
    <dbReference type="NCBI Taxonomy" id="1755689"/>
    <lineage>
        <taxon>Viruses</taxon>
        <taxon>Duplodnaviria</taxon>
        <taxon>Heunggongvirae</taxon>
        <taxon>Uroviricota</taxon>
        <taxon>Caudoviricetes</taxon>
        <taxon>Bugaksanvirus</taxon>
        <taxon>Bugaksanvirus R656</taxon>
    </lineage>
</organism>
<keyword evidence="1" id="KW-0472">Membrane</keyword>
<reference evidence="2 3" key="1">
    <citation type="submission" date="2015-10" db="EMBL/GenBank/DDBJ databases">
        <title>Complete Genome Sequence of the Pseudomonas phage YMC11/02/R656_PAE_BP.</title>
        <authorList>
            <person name="Jeon J."/>
            <person name="Yong D."/>
            <person name="Lee K."/>
        </authorList>
    </citation>
    <scope>NUCLEOTIDE SEQUENCE [LARGE SCALE GENOMIC DNA]</scope>
</reference>
<evidence type="ECO:0000313" key="2">
    <source>
        <dbReference type="EMBL" id="ALP47886.1"/>
    </source>
</evidence>
<dbReference type="KEGG" id="vg:26516118"/>
<name>A0A0S2SY85_9CAUD</name>
<evidence type="ECO:0000313" key="3">
    <source>
        <dbReference type="Proteomes" id="UP000201818"/>
    </source>
</evidence>
<keyword evidence="1" id="KW-1133">Transmembrane helix</keyword>
<evidence type="ECO:0000256" key="1">
    <source>
        <dbReference type="SAM" id="Phobius"/>
    </source>
</evidence>
<keyword evidence="1" id="KW-0812">Transmembrane</keyword>
<dbReference type="OrthoDB" id="20501at10239"/>
<sequence length="195" mass="20966">MENGSSLLLGFIFLMGGLILYFLPAIIAENRRHHNKGAIIVLNLFLGWTFVGWVAALVWAASSTGESERGGAVSGNNPNMQTQANELRPCPYCAEMIKCAAIKCRYCGADIDAVPEKPAPVGLSVGWAVKVKCKSAEDIDSAMAKFDELKLPVASVSGLTVIVGPFPDKRSANSVLRALGISHHIHGDLYWLKGR</sequence>
<dbReference type="EMBL" id="KT968831">
    <property type="protein sequence ID" value="ALP47886.1"/>
    <property type="molecule type" value="Genomic_DNA"/>
</dbReference>
<evidence type="ECO:0008006" key="4">
    <source>
        <dbReference type="Google" id="ProtNLM"/>
    </source>
</evidence>